<dbReference type="RefSeq" id="WP_012872971.1">
    <property type="nucleotide sequence ID" value="NC_013524.1"/>
</dbReference>
<name>D1CAY4_SPHTD</name>
<keyword evidence="2" id="KW-0720">Serine protease</keyword>
<evidence type="ECO:0000313" key="5">
    <source>
        <dbReference type="Proteomes" id="UP000002027"/>
    </source>
</evidence>
<dbReference type="PANTHER" id="PTHR42776:SF27">
    <property type="entry name" value="DIPEPTIDYL PEPTIDASE FAMILY MEMBER 6"/>
    <property type="match status" value="1"/>
</dbReference>
<dbReference type="EMBL" id="CP001824">
    <property type="protein sequence ID" value="ACZ39931.1"/>
    <property type="molecule type" value="Genomic_DNA"/>
</dbReference>
<dbReference type="Proteomes" id="UP000002027">
    <property type="component" value="Chromosome 2"/>
</dbReference>
<dbReference type="HOGENOM" id="CLU_008615_2_1_0"/>
<proteinExistence type="predicted"/>
<sequence length="649" mass="72402">MAQPITPELVVYGLTMAGEPQVSPDGTQILYTLSAVDRETKKGSSQIWLCGIDGSNPRRLTWSGERNSGGVWSPDGRRIAFVSNRVEKAGIFVLDLDRPGEAREITRHNQAISDLAWSPDGTRIAYTTTFDPENPDETPPDKDAPPKVRVTRRIDYKQDGRGYLNDVRFHTFVVDVETGERRRLSRELRDHLFPQWSPDGRFVSVRVPILNGMCSYLALLPVDGGEEIRIGPETGVISVWAWSPSGDRIIYAGDTEHSFQDDFFVYDVASGTTTRLTDDLDVSPVGGEPGRGAPAQPVWLDDRRVLFHAIRAGASGLYTIDAETGAIETVVRWEATHAGMSVDRDRRYVVQGHTSFSEIGEIAVHDTQTNQTTVVTGYNTQVLTEHPPANWERFEIERAGYTIEAWLLTPPDFDPNKRYPVILDVHGGPQGFYGYTFTPWQQILATNGFLVVMSNPRGSGSYGREFAQAVLQDWGGEDFKDLMAVLDTVLERPYADRERTGIWGYSYGGYMTAWTIGQTDRFKAAVCGAPCFDLVSMYGTSDISHTFGELEWGGRPHEIPEKFAAQSPSTFAHRATTPTLIIHGEEDERCPIGQGEQMFIALLKAGCEVEFVRYPGGSHGMLRLGPPQHREDVFTRILNWFKHYLGEPA</sequence>
<dbReference type="GO" id="GO:0006508">
    <property type="term" value="P:proteolysis"/>
    <property type="evidence" value="ECO:0007669"/>
    <property type="project" value="InterPro"/>
</dbReference>
<reference evidence="4 5" key="2">
    <citation type="journal article" date="2010" name="Stand. Genomic Sci.">
        <title>Complete genome sequence of Desulfohalobium retbaense type strain (HR(100)).</title>
        <authorList>
            <person name="Spring S."/>
            <person name="Nolan M."/>
            <person name="Lapidus A."/>
            <person name="Glavina Del Rio T."/>
            <person name="Copeland A."/>
            <person name="Tice H."/>
            <person name="Cheng J.F."/>
            <person name="Lucas S."/>
            <person name="Land M."/>
            <person name="Chen F."/>
            <person name="Bruce D."/>
            <person name="Goodwin L."/>
            <person name="Pitluck S."/>
            <person name="Ivanova N."/>
            <person name="Mavromatis K."/>
            <person name="Mikhailova N."/>
            <person name="Pati A."/>
            <person name="Chen A."/>
            <person name="Palaniappan K."/>
            <person name="Hauser L."/>
            <person name="Chang Y.J."/>
            <person name="Jeffries C.D."/>
            <person name="Munk C."/>
            <person name="Kiss H."/>
            <person name="Chain P."/>
            <person name="Han C."/>
            <person name="Brettin T."/>
            <person name="Detter J.C."/>
            <person name="Schuler E."/>
            <person name="Goker M."/>
            <person name="Rohde M."/>
            <person name="Bristow J."/>
            <person name="Eisen J.A."/>
            <person name="Markowitz V."/>
            <person name="Hugenholtz P."/>
            <person name="Kyrpides N.C."/>
            <person name="Klenk H.P."/>
        </authorList>
    </citation>
    <scope>NUCLEOTIDE SEQUENCE [LARGE SCALE GENOMIC DNA]</scope>
    <source>
        <strain evidence="5">ATCC 49802 / DSM 20745 / S 6022</strain>
    </source>
</reference>
<gene>
    <name evidence="4" type="ordered locus">Sthe_2516</name>
</gene>
<dbReference type="STRING" id="479434.Sthe_2516"/>
<dbReference type="eggNOG" id="COG0823">
    <property type="taxonomic scope" value="Bacteria"/>
</dbReference>
<dbReference type="SUPFAM" id="SSF82171">
    <property type="entry name" value="DPP6 N-terminal domain-like"/>
    <property type="match status" value="1"/>
</dbReference>
<evidence type="ECO:0000313" key="4">
    <source>
        <dbReference type="EMBL" id="ACZ39931.1"/>
    </source>
</evidence>
<dbReference type="AlphaFoldDB" id="D1CAY4"/>
<dbReference type="eggNOG" id="COG1506">
    <property type="taxonomic scope" value="Bacteria"/>
</dbReference>
<dbReference type="Pfam" id="PF07676">
    <property type="entry name" value="PD40"/>
    <property type="match status" value="2"/>
</dbReference>
<reference evidence="5" key="1">
    <citation type="submission" date="2009-11" db="EMBL/GenBank/DDBJ databases">
        <title>The complete chromosome 2 of Sphaerobacter thermophilus DSM 20745.</title>
        <authorList>
            <person name="Lucas S."/>
            <person name="Copeland A."/>
            <person name="Lapidus A."/>
            <person name="Glavina del Rio T."/>
            <person name="Dalin E."/>
            <person name="Tice H."/>
            <person name="Bruce D."/>
            <person name="Goodwin L."/>
            <person name="Pitluck S."/>
            <person name="Kyrpides N."/>
            <person name="Mavromatis K."/>
            <person name="Ivanova N."/>
            <person name="Mikhailova N."/>
            <person name="LaButti K.M."/>
            <person name="Clum A."/>
            <person name="Sun H.I."/>
            <person name="Brettin T."/>
            <person name="Detter J.C."/>
            <person name="Han C."/>
            <person name="Larimer F."/>
            <person name="Land M."/>
            <person name="Hauser L."/>
            <person name="Markowitz V."/>
            <person name="Cheng J.F."/>
            <person name="Hugenholtz P."/>
            <person name="Woyke T."/>
            <person name="Wu D."/>
            <person name="Steenblock K."/>
            <person name="Schneider S."/>
            <person name="Pukall R."/>
            <person name="Goeker M."/>
            <person name="Klenk H.P."/>
            <person name="Eisen J.A."/>
        </authorList>
    </citation>
    <scope>NUCLEOTIDE SEQUENCE [LARGE SCALE GENOMIC DNA]</scope>
    <source>
        <strain evidence="5">ATCC 49802 / DSM 20745 / S 6022</strain>
    </source>
</reference>
<evidence type="ECO:0000259" key="3">
    <source>
        <dbReference type="Pfam" id="PF00326"/>
    </source>
</evidence>
<organism evidence="4 5">
    <name type="scientific">Sphaerobacter thermophilus (strain ATCC 49802 / DSM 20745 / KCCM 41009 / NCIMB 13125 / S 6022)</name>
    <dbReference type="NCBI Taxonomy" id="479434"/>
    <lineage>
        <taxon>Bacteria</taxon>
        <taxon>Pseudomonadati</taxon>
        <taxon>Thermomicrobiota</taxon>
        <taxon>Thermomicrobia</taxon>
        <taxon>Sphaerobacterales</taxon>
        <taxon>Sphaerobacterineae</taxon>
        <taxon>Sphaerobacteraceae</taxon>
        <taxon>Sphaerobacter</taxon>
    </lineage>
</organism>
<dbReference type="Gene3D" id="3.40.50.1820">
    <property type="entry name" value="alpha/beta hydrolase"/>
    <property type="match status" value="1"/>
</dbReference>
<dbReference type="InterPro" id="IPR011042">
    <property type="entry name" value="6-blade_b-propeller_TolB-like"/>
</dbReference>
<accession>D1CAY4</accession>
<keyword evidence="2" id="KW-0645">Protease</keyword>
<dbReference type="InterPro" id="IPR029058">
    <property type="entry name" value="AB_hydrolase_fold"/>
</dbReference>
<evidence type="ECO:0000256" key="2">
    <source>
        <dbReference type="ARBA" id="ARBA00022825"/>
    </source>
</evidence>
<dbReference type="Pfam" id="PF00326">
    <property type="entry name" value="Peptidase_S9"/>
    <property type="match status" value="1"/>
</dbReference>
<dbReference type="MEROPS" id="S09.071"/>
<protein>
    <submittedName>
        <fullName evidence="4">Peptidase S9 prolyl oligopeptidase active site domain protein</fullName>
    </submittedName>
</protein>
<dbReference type="GO" id="GO:0004252">
    <property type="term" value="F:serine-type endopeptidase activity"/>
    <property type="evidence" value="ECO:0007669"/>
    <property type="project" value="TreeGrafter"/>
</dbReference>
<dbReference type="InParanoid" id="D1CAY4"/>
<evidence type="ECO:0000256" key="1">
    <source>
        <dbReference type="ARBA" id="ARBA00022801"/>
    </source>
</evidence>
<dbReference type="KEGG" id="sti:Sthe_2516"/>
<feature type="domain" description="Peptidase S9 prolyl oligopeptidase catalytic" evidence="3">
    <location>
        <begin position="441"/>
        <end position="646"/>
    </location>
</feature>
<dbReference type="OrthoDB" id="108903at2"/>
<keyword evidence="5" id="KW-1185">Reference proteome</keyword>
<dbReference type="PANTHER" id="PTHR42776">
    <property type="entry name" value="SERINE PEPTIDASE S9 FAMILY MEMBER"/>
    <property type="match status" value="1"/>
</dbReference>
<dbReference type="Gene3D" id="2.120.10.30">
    <property type="entry name" value="TolB, C-terminal domain"/>
    <property type="match status" value="2"/>
</dbReference>
<dbReference type="InterPro" id="IPR001375">
    <property type="entry name" value="Peptidase_S9_cat"/>
</dbReference>
<dbReference type="InterPro" id="IPR011659">
    <property type="entry name" value="WD40"/>
</dbReference>
<dbReference type="SUPFAM" id="SSF53474">
    <property type="entry name" value="alpha/beta-Hydrolases"/>
    <property type="match status" value="1"/>
</dbReference>
<keyword evidence="1" id="KW-0378">Hydrolase</keyword>